<organism evidence="1 2">
    <name type="scientific">Candidatus Electrothrix aarhusensis</name>
    <dbReference type="NCBI Taxonomy" id="1859131"/>
    <lineage>
        <taxon>Bacteria</taxon>
        <taxon>Pseudomonadati</taxon>
        <taxon>Thermodesulfobacteriota</taxon>
        <taxon>Desulfobulbia</taxon>
        <taxon>Desulfobulbales</taxon>
        <taxon>Desulfobulbaceae</taxon>
        <taxon>Candidatus Electrothrix</taxon>
    </lineage>
</organism>
<dbReference type="Proteomes" id="UP000287853">
    <property type="component" value="Unassembled WGS sequence"/>
</dbReference>
<evidence type="ECO:0000313" key="1">
    <source>
        <dbReference type="EMBL" id="RWX44198.1"/>
    </source>
</evidence>
<evidence type="ECO:0000313" key="2">
    <source>
        <dbReference type="Proteomes" id="UP000287853"/>
    </source>
</evidence>
<keyword evidence="2" id="KW-1185">Reference proteome</keyword>
<gene>
    <name evidence="1" type="ORF">H206_01979</name>
</gene>
<name>A0A3S3U7W3_9BACT</name>
<comment type="caution">
    <text evidence="1">The sequence shown here is derived from an EMBL/GenBank/DDBJ whole genome shotgun (WGS) entry which is preliminary data.</text>
</comment>
<reference evidence="1 2" key="1">
    <citation type="submission" date="2017-01" db="EMBL/GenBank/DDBJ databases">
        <title>The cable genome- insights into the physiology and evolution of filamentous bacteria capable of sulfide oxidation via long distance electron transfer.</title>
        <authorList>
            <person name="Schreiber L."/>
            <person name="Bjerg J.T."/>
            <person name="Boggild A."/>
            <person name="Van De Vossenberg J."/>
            <person name="Meysman F."/>
            <person name="Nielsen L.P."/>
            <person name="Schramm A."/>
            <person name="Kjeldsen K.U."/>
        </authorList>
    </citation>
    <scope>NUCLEOTIDE SEQUENCE [LARGE SCALE GENOMIC DNA]</scope>
    <source>
        <strain evidence="1">MCF</strain>
    </source>
</reference>
<accession>A0A3S3U7W3</accession>
<dbReference type="AlphaFoldDB" id="A0A3S3U7W3"/>
<protein>
    <submittedName>
        <fullName evidence="1">Uncharacterized protein</fullName>
    </submittedName>
</protein>
<proteinExistence type="predicted"/>
<dbReference type="EMBL" id="MTKO01000100">
    <property type="protein sequence ID" value="RWX44198.1"/>
    <property type="molecule type" value="Genomic_DNA"/>
</dbReference>
<sequence>MIEPFQSHYNNRKKSSSCWFNKSSDLHASAGALWVAMSDNDGQYQEKLSLGSGFSMGVACWPVYKMLFGMSIELILKAIIVESGKNFVFTNDLVDCAKNADFPLTDEEKNILHLLTECITWDGRYPVTDDKQKQHLETYCRSELNLDSSQEKNELFFISNNESSLKWEKLNALRNRMIVQYTKLSRMPAE</sequence>